<evidence type="ECO:0000256" key="2">
    <source>
        <dbReference type="ARBA" id="ARBA00006555"/>
    </source>
</evidence>
<dbReference type="GeneID" id="34781891"/>
<keyword evidence="3" id="KW-0813">Transport</keyword>
<dbReference type="SUPFAM" id="SSF74653">
    <property type="entry name" value="TolA/TonB C-terminal domain"/>
    <property type="match status" value="1"/>
</dbReference>
<dbReference type="AlphaFoldDB" id="A0A094ZE94"/>
<evidence type="ECO:0000256" key="8">
    <source>
        <dbReference type="ARBA" id="ARBA00022989"/>
    </source>
</evidence>
<reference evidence="13 15" key="2">
    <citation type="submission" date="2015-06" db="EMBL/GenBank/DDBJ databases">
        <title>Improved classification and identification of acetic acid bacteria using matrix-assisted laser desorption/ionization time-of-flight mass spectrometry; Gluconobacter nephelii and Gluconobacter uchimurae are later heterotypic synonyms of Gluconobacter japonicus and Gluconobacter oxydans, respectively.</title>
        <authorList>
            <person name="Li L."/>
            <person name="Cleenwerck I."/>
            <person name="De Vuyst L."/>
            <person name="Vandamme P."/>
        </authorList>
    </citation>
    <scope>NUCLEOTIDE SEQUENCE [LARGE SCALE GENOMIC DNA]</scope>
    <source>
        <strain evidence="13 15">LMG 1663</strain>
    </source>
</reference>
<dbReference type="NCBIfam" id="TIGR01352">
    <property type="entry name" value="tonB_Cterm"/>
    <property type="match status" value="1"/>
</dbReference>
<name>A0A094ZE94_9PROT</name>
<feature type="domain" description="TonB C-terminal" evidence="11">
    <location>
        <begin position="90"/>
        <end position="166"/>
    </location>
</feature>
<keyword evidence="9" id="KW-0472">Membrane</keyword>
<feature type="region of interest" description="Disordered" evidence="10">
    <location>
        <begin position="1"/>
        <end position="26"/>
    </location>
</feature>
<protein>
    <recommendedName>
        <fullName evidence="11">TonB C-terminal domain-containing protein</fullName>
    </recommendedName>
</protein>
<comment type="similarity">
    <text evidence="2">Belongs to the TonB family.</text>
</comment>
<evidence type="ECO:0000256" key="7">
    <source>
        <dbReference type="ARBA" id="ARBA00022927"/>
    </source>
</evidence>
<dbReference type="Gene3D" id="3.30.1150.10">
    <property type="match status" value="1"/>
</dbReference>
<keyword evidence="8" id="KW-1133">Transmembrane helix</keyword>
<dbReference type="EMBL" id="JOKM01000106">
    <property type="protein sequence ID" value="KGB20946.1"/>
    <property type="molecule type" value="Genomic_DNA"/>
</dbReference>
<dbReference type="PANTHER" id="PTHR33446">
    <property type="entry name" value="PROTEIN TONB-RELATED"/>
    <property type="match status" value="1"/>
</dbReference>
<keyword evidence="4" id="KW-1003">Cell membrane</keyword>
<dbReference type="InterPro" id="IPR006260">
    <property type="entry name" value="TonB/TolA_C"/>
</dbReference>
<comment type="subcellular location">
    <subcellularLocation>
        <location evidence="1">Cell inner membrane</location>
        <topology evidence="1">Single-pass membrane protein</topology>
        <orientation evidence="1">Periplasmic side</orientation>
    </subcellularLocation>
</comment>
<dbReference type="GO" id="GO:0055085">
    <property type="term" value="P:transmembrane transport"/>
    <property type="evidence" value="ECO:0007669"/>
    <property type="project" value="InterPro"/>
</dbReference>
<evidence type="ECO:0000256" key="4">
    <source>
        <dbReference type="ARBA" id="ARBA00022475"/>
    </source>
</evidence>
<dbReference type="STRING" id="104102.AtDm6_3311"/>
<evidence type="ECO:0000256" key="3">
    <source>
        <dbReference type="ARBA" id="ARBA00022448"/>
    </source>
</evidence>
<dbReference type="Proteomes" id="UP000029448">
    <property type="component" value="Unassembled WGS sequence"/>
</dbReference>
<proteinExistence type="inferred from homology"/>
<evidence type="ECO:0000313" key="14">
    <source>
        <dbReference type="Proteomes" id="UP000029448"/>
    </source>
</evidence>
<dbReference type="PATRIC" id="fig|104102.12.peg.1604"/>
<comment type="caution">
    <text evidence="12">The sequence shown here is derived from an EMBL/GenBank/DDBJ whole genome shotgun (WGS) entry which is preliminary data.</text>
</comment>
<evidence type="ECO:0000313" key="15">
    <source>
        <dbReference type="Proteomes" id="UP000075411"/>
    </source>
</evidence>
<gene>
    <name evidence="13" type="ORF">AD947_08975</name>
    <name evidence="12" type="ORF">AtDm6_3311</name>
</gene>
<dbReference type="RefSeq" id="WP_006558308.1">
    <property type="nucleotide sequence ID" value="NZ_JACAOJ010000077.1"/>
</dbReference>
<organism evidence="12 14">
    <name type="scientific">Acetobacter tropicalis</name>
    <dbReference type="NCBI Taxonomy" id="104102"/>
    <lineage>
        <taxon>Bacteria</taxon>
        <taxon>Pseudomonadati</taxon>
        <taxon>Pseudomonadota</taxon>
        <taxon>Alphaproteobacteria</taxon>
        <taxon>Acetobacterales</taxon>
        <taxon>Acetobacteraceae</taxon>
        <taxon>Acetobacter</taxon>
    </lineage>
</organism>
<evidence type="ECO:0000256" key="9">
    <source>
        <dbReference type="ARBA" id="ARBA00023136"/>
    </source>
</evidence>
<dbReference type="Pfam" id="PF03544">
    <property type="entry name" value="TonB_C"/>
    <property type="match status" value="1"/>
</dbReference>
<dbReference type="OrthoDB" id="7280791at2"/>
<keyword evidence="14" id="KW-1185">Reference proteome</keyword>
<evidence type="ECO:0000313" key="13">
    <source>
        <dbReference type="EMBL" id="KXV57351.1"/>
    </source>
</evidence>
<keyword evidence="6" id="KW-0812">Transmembrane</keyword>
<dbReference type="EMBL" id="LHZT01000121">
    <property type="protein sequence ID" value="KXV57351.1"/>
    <property type="molecule type" value="Genomic_DNA"/>
</dbReference>
<evidence type="ECO:0000256" key="1">
    <source>
        <dbReference type="ARBA" id="ARBA00004383"/>
    </source>
</evidence>
<evidence type="ECO:0000259" key="11">
    <source>
        <dbReference type="Pfam" id="PF03544"/>
    </source>
</evidence>
<dbReference type="Proteomes" id="UP000075411">
    <property type="component" value="Unassembled WGS sequence"/>
</dbReference>
<evidence type="ECO:0000256" key="6">
    <source>
        <dbReference type="ARBA" id="ARBA00022692"/>
    </source>
</evidence>
<keyword evidence="5" id="KW-0997">Cell inner membrane</keyword>
<dbReference type="GO" id="GO:0015031">
    <property type="term" value="P:protein transport"/>
    <property type="evidence" value="ECO:0007669"/>
    <property type="project" value="UniProtKB-KW"/>
</dbReference>
<sequence>MASAPPDPDETQKHQPPPAEPAAHPLLQKQEEAPNAKSWILTAATACCGLYVLVMGMTQPTPHPAPPPPTQYNGFVDDNRGPHLNKLATPPPYYPTLMEQRNITGMAIVGCDIDEKGKAHGCHIEKGTNPYFNQAGLDFMSHAVFFPAMQHGKPVSHPYHQRIKFRMGAPQSTSKYGPPLFTGEPIFLPFLP</sequence>
<keyword evidence="7" id="KW-0653">Protein transport</keyword>
<dbReference type="PANTHER" id="PTHR33446:SF2">
    <property type="entry name" value="PROTEIN TONB"/>
    <property type="match status" value="1"/>
</dbReference>
<dbReference type="GO" id="GO:0031992">
    <property type="term" value="F:energy transducer activity"/>
    <property type="evidence" value="ECO:0007669"/>
    <property type="project" value="TreeGrafter"/>
</dbReference>
<dbReference type="InterPro" id="IPR037682">
    <property type="entry name" value="TonB_C"/>
</dbReference>
<dbReference type="GO" id="GO:0098797">
    <property type="term" value="C:plasma membrane protein complex"/>
    <property type="evidence" value="ECO:0007669"/>
    <property type="project" value="TreeGrafter"/>
</dbReference>
<reference evidence="12 14" key="1">
    <citation type="submission" date="2014-06" db="EMBL/GenBank/DDBJ databases">
        <title>Functional and comparative genomic analyses of the Drosophila gut microbiota identify candidate symbiosis factors.</title>
        <authorList>
            <person name="Newell P.D."/>
            <person name="Chaston J.M."/>
            <person name="Douglas A.E."/>
        </authorList>
    </citation>
    <scope>NUCLEOTIDE SEQUENCE [LARGE SCALE GENOMIC DNA]</scope>
    <source>
        <strain evidence="12 14">DmCS_006</strain>
    </source>
</reference>
<evidence type="ECO:0000256" key="5">
    <source>
        <dbReference type="ARBA" id="ARBA00022519"/>
    </source>
</evidence>
<dbReference type="InterPro" id="IPR051045">
    <property type="entry name" value="TonB-dependent_transducer"/>
</dbReference>
<evidence type="ECO:0000256" key="10">
    <source>
        <dbReference type="SAM" id="MobiDB-lite"/>
    </source>
</evidence>
<evidence type="ECO:0000313" key="12">
    <source>
        <dbReference type="EMBL" id="KGB20946.1"/>
    </source>
</evidence>
<accession>A0A094ZE94</accession>